<feature type="compositionally biased region" description="Acidic residues" evidence="11">
    <location>
        <begin position="89"/>
        <end position="99"/>
    </location>
</feature>
<organism evidence="13 14">
    <name type="scientific">Hymenoscyphus fraxineus</name>
    <dbReference type="NCBI Taxonomy" id="746836"/>
    <lineage>
        <taxon>Eukaryota</taxon>
        <taxon>Fungi</taxon>
        <taxon>Dikarya</taxon>
        <taxon>Ascomycota</taxon>
        <taxon>Pezizomycotina</taxon>
        <taxon>Leotiomycetes</taxon>
        <taxon>Helotiales</taxon>
        <taxon>Helotiaceae</taxon>
        <taxon>Hymenoscyphus</taxon>
    </lineage>
</organism>
<keyword evidence="9" id="KW-0539">Nucleus</keyword>
<dbReference type="SMART" id="SM00249">
    <property type="entry name" value="PHD"/>
    <property type="match status" value="1"/>
</dbReference>
<dbReference type="InterPro" id="IPR019787">
    <property type="entry name" value="Znf_PHD-finger"/>
</dbReference>
<dbReference type="InterPro" id="IPR001965">
    <property type="entry name" value="Znf_PHD"/>
</dbReference>
<dbReference type="Gene3D" id="3.40.50.300">
    <property type="entry name" value="P-loop containing nucleotide triphosphate hydrolases"/>
    <property type="match status" value="1"/>
</dbReference>
<feature type="compositionally biased region" description="Basic and acidic residues" evidence="11">
    <location>
        <begin position="76"/>
        <end position="88"/>
    </location>
</feature>
<dbReference type="GO" id="GO:0008270">
    <property type="term" value="F:zinc ion binding"/>
    <property type="evidence" value="ECO:0007669"/>
    <property type="project" value="UniProtKB-KW"/>
</dbReference>
<dbReference type="GO" id="GO:0006270">
    <property type="term" value="P:DNA replication initiation"/>
    <property type="evidence" value="ECO:0007669"/>
    <property type="project" value="TreeGrafter"/>
</dbReference>
<feature type="domain" description="PHD-type" evidence="12">
    <location>
        <begin position="339"/>
        <end position="389"/>
    </location>
</feature>
<dbReference type="Proteomes" id="UP000696280">
    <property type="component" value="Unassembled WGS sequence"/>
</dbReference>
<evidence type="ECO:0000256" key="4">
    <source>
        <dbReference type="ARBA" id="ARBA00022705"/>
    </source>
</evidence>
<feature type="compositionally biased region" description="Basic and acidic residues" evidence="11">
    <location>
        <begin position="185"/>
        <end position="224"/>
    </location>
</feature>
<dbReference type="PANTHER" id="PTHR12087">
    <property type="entry name" value="ORIGIN RECOGNITION COMPLEX SUBUNIT 4"/>
    <property type="match status" value="1"/>
</dbReference>
<keyword evidence="7" id="KW-0862">Zinc</keyword>
<dbReference type="InterPro" id="IPR032705">
    <property type="entry name" value="ORC4_C"/>
</dbReference>
<dbReference type="PROSITE" id="PS50016">
    <property type="entry name" value="ZF_PHD_2"/>
    <property type="match status" value="1"/>
</dbReference>
<dbReference type="Pfam" id="PF13831">
    <property type="entry name" value="PHD_2"/>
    <property type="match status" value="1"/>
</dbReference>
<sequence length="866" mass="95734">MSSSNSLSTRKRSRIQEEEEEDLDELTPRKLSTTTPVSTTSKKRKITTYESANGNGLFSSPKNMIKKFLGFGGGTKDADELSGEKDTSDPELSEPDEPTEEKKLVTKEKLSAKKQRAAKASNAKAQVKKATKDIFDISSSEVEKEVEKAKPVPRKKQSLGVAADHTSAKTTDVAPVIKRPRGRPRKSDVLKREKIASKQAVREKLSGKTTEQDTNRRRSSRMNEESPGPSNSDHEEQKSSNRSKKQAKTHLEVPDQVRNGILSPGRGRPGLASRKSVTFEHNENDLDLGFKDLPRTTSAQKSREGSKSKSEGDTSNIEDLEVVVDADGGATDDEGEADDAACSICLKLHTRKGNQILFCDGCDKAVHQKCYGVKDIPEGDWFCKDCIPNHLEIDLIDQSLIPESALQGPWVEIAGFEDHLKRLQRALLDKMTGQKRIKLRGHDEQMQKVYQVVEQTVLAGEGNSMLVIGGRGCGKTTLVESVISEISFEHREHFHVVRLNGFIHTDDKLALKEIWRQLGREMEVEDDMAKTSNHADTLASLLALLSHPSELSDSSAEQTAKSVIFVLDEFDLFTTHARQTLLYNLFDIAQARKAPIAVLGLTTRIDVVESLEKRVKSRFSHRYVYLSLPRSPPVFWDICKEGLTLDEAEAADMGFDSSAAGSDEFLSFWNAAIEELYERDESFKEYVQSHYFRTKSVSAFLTSCILPVATLTPKSFPLTGKFFVSTTLSLSPPDSKLHILQGLSELELALLIAAARLDIILDTDTCNFAMVYDEYSSLTSRHKIQTSSSGVNALGSSAKVWGRDVALGAWERLAEYEVLIPAAIGGSGGKDIGMGGRMWKVDVGLEEIPGSVDGLSSVMTKWCREI</sequence>
<dbReference type="Gene3D" id="3.30.40.10">
    <property type="entry name" value="Zinc/RING finger domain, C3HC4 (zinc finger)"/>
    <property type="match status" value="1"/>
</dbReference>
<dbReference type="Pfam" id="PF14629">
    <property type="entry name" value="ORC4_C"/>
    <property type="match status" value="1"/>
</dbReference>
<dbReference type="AlphaFoldDB" id="A0A9N9PQU5"/>
<dbReference type="CDD" id="cd00009">
    <property type="entry name" value="AAA"/>
    <property type="match status" value="1"/>
</dbReference>
<evidence type="ECO:0000256" key="10">
    <source>
        <dbReference type="PROSITE-ProRule" id="PRU00146"/>
    </source>
</evidence>
<keyword evidence="4" id="KW-0235">DNA replication</keyword>
<evidence type="ECO:0000313" key="13">
    <source>
        <dbReference type="EMBL" id="CAG8952460.1"/>
    </source>
</evidence>
<dbReference type="EMBL" id="CAJVRL010000045">
    <property type="protein sequence ID" value="CAG8952460.1"/>
    <property type="molecule type" value="Genomic_DNA"/>
</dbReference>
<name>A0A9N9PQU5_9HELO</name>
<evidence type="ECO:0000256" key="9">
    <source>
        <dbReference type="ARBA" id="ARBA00023242"/>
    </source>
</evidence>
<dbReference type="PROSITE" id="PS01359">
    <property type="entry name" value="ZF_PHD_1"/>
    <property type="match status" value="1"/>
</dbReference>
<evidence type="ECO:0000256" key="3">
    <source>
        <dbReference type="ARBA" id="ARBA00019083"/>
    </source>
</evidence>
<feature type="compositionally biased region" description="Basic and acidic residues" evidence="11">
    <location>
        <begin position="301"/>
        <end position="312"/>
    </location>
</feature>
<proteinExistence type="inferred from homology"/>
<feature type="compositionally biased region" description="Basic and acidic residues" evidence="11">
    <location>
        <begin position="130"/>
        <end position="150"/>
    </location>
</feature>
<keyword evidence="14" id="KW-1185">Reference proteome</keyword>
<dbReference type="OrthoDB" id="343623at2759"/>
<dbReference type="SUPFAM" id="SSF57903">
    <property type="entry name" value="FYVE/PHD zinc finger"/>
    <property type="match status" value="1"/>
</dbReference>
<keyword evidence="8" id="KW-0238">DNA-binding</keyword>
<keyword evidence="5" id="KW-0479">Metal-binding</keyword>
<evidence type="ECO:0000256" key="6">
    <source>
        <dbReference type="ARBA" id="ARBA00022771"/>
    </source>
</evidence>
<gene>
    <name evidence="13" type="ORF">HYFRA_00001207</name>
</gene>
<dbReference type="GO" id="GO:0005664">
    <property type="term" value="C:nuclear origin of replication recognition complex"/>
    <property type="evidence" value="ECO:0007669"/>
    <property type="project" value="TreeGrafter"/>
</dbReference>
<dbReference type="SUPFAM" id="SSF52540">
    <property type="entry name" value="P-loop containing nucleoside triphosphate hydrolases"/>
    <property type="match status" value="1"/>
</dbReference>
<dbReference type="GO" id="GO:0003688">
    <property type="term" value="F:DNA replication origin binding"/>
    <property type="evidence" value="ECO:0007669"/>
    <property type="project" value="TreeGrafter"/>
</dbReference>
<feature type="compositionally biased region" description="Basic and acidic residues" evidence="11">
    <location>
        <begin position="100"/>
        <end position="111"/>
    </location>
</feature>
<protein>
    <recommendedName>
        <fullName evidence="3">Origin recognition complex subunit 4</fullName>
    </recommendedName>
</protein>
<dbReference type="InterPro" id="IPR003593">
    <property type="entry name" value="AAA+_ATPase"/>
</dbReference>
<dbReference type="InterPro" id="IPR019786">
    <property type="entry name" value="Zinc_finger_PHD-type_CS"/>
</dbReference>
<feature type="region of interest" description="Disordered" evidence="11">
    <location>
        <begin position="287"/>
        <end position="319"/>
    </location>
</feature>
<dbReference type="InterPro" id="IPR011011">
    <property type="entry name" value="Znf_FYVE_PHD"/>
</dbReference>
<dbReference type="PANTHER" id="PTHR12087:SF0">
    <property type="entry name" value="ORIGIN RECOGNITION COMPLEX SUBUNIT 4"/>
    <property type="match status" value="1"/>
</dbReference>
<evidence type="ECO:0000256" key="5">
    <source>
        <dbReference type="ARBA" id="ARBA00022723"/>
    </source>
</evidence>
<dbReference type="FunFam" id="3.40.50.300:FF:001597">
    <property type="entry name" value="Origin recognition complex subunit Orc4"/>
    <property type="match status" value="1"/>
</dbReference>
<dbReference type="SMART" id="SM00382">
    <property type="entry name" value="AAA"/>
    <property type="match status" value="1"/>
</dbReference>
<feature type="region of interest" description="Disordered" evidence="11">
    <location>
        <begin position="1"/>
        <end position="275"/>
    </location>
</feature>
<evidence type="ECO:0000256" key="2">
    <source>
        <dbReference type="ARBA" id="ARBA00005334"/>
    </source>
</evidence>
<reference evidence="13" key="1">
    <citation type="submission" date="2021-07" db="EMBL/GenBank/DDBJ databases">
        <authorList>
            <person name="Durling M."/>
        </authorList>
    </citation>
    <scope>NUCLEOTIDE SEQUENCE</scope>
</reference>
<dbReference type="InterPro" id="IPR016527">
    <property type="entry name" value="ORC4"/>
</dbReference>
<evidence type="ECO:0000256" key="11">
    <source>
        <dbReference type="SAM" id="MobiDB-lite"/>
    </source>
</evidence>
<evidence type="ECO:0000259" key="12">
    <source>
        <dbReference type="PROSITE" id="PS50016"/>
    </source>
</evidence>
<comment type="subcellular location">
    <subcellularLocation>
        <location evidence="1">Nucleus</location>
    </subcellularLocation>
</comment>
<dbReference type="CDD" id="cd15492">
    <property type="entry name" value="PHD_BRPF_JADE_like"/>
    <property type="match status" value="1"/>
</dbReference>
<evidence type="ECO:0000256" key="1">
    <source>
        <dbReference type="ARBA" id="ARBA00004123"/>
    </source>
</evidence>
<dbReference type="InterPro" id="IPR041664">
    <property type="entry name" value="AAA_16"/>
</dbReference>
<dbReference type="InterPro" id="IPR013083">
    <property type="entry name" value="Znf_RING/FYVE/PHD"/>
</dbReference>
<comment type="caution">
    <text evidence="13">The sequence shown here is derived from an EMBL/GenBank/DDBJ whole genome shotgun (WGS) entry which is preliminary data.</text>
</comment>
<comment type="similarity">
    <text evidence="2">Belongs to the ORC4 family.</text>
</comment>
<dbReference type="Pfam" id="PF13191">
    <property type="entry name" value="AAA_16"/>
    <property type="match status" value="1"/>
</dbReference>
<evidence type="ECO:0000256" key="8">
    <source>
        <dbReference type="ARBA" id="ARBA00023125"/>
    </source>
</evidence>
<dbReference type="InterPro" id="IPR027417">
    <property type="entry name" value="P-loop_NTPase"/>
</dbReference>
<feature type="compositionally biased region" description="Polar residues" evidence="11">
    <location>
        <begin position="48"/>
        <end position="62"/>
    </location>
</feature>
<accession>A0A9N9PQU5</accession>
<keyword evidence="6 10" id="KW-0863">Zinc-finger</keyword>
<evidence type="ECO:0000256" key="7">
    <source>
        <dbReference type="ARBA" id="ARBA00022833"/>
    </source>
</evidence>
<evidence type="ECO:0000313" key="14">
    <source>
        <dbReference type="Proteomes" id="UP000696280"/>
    </source>
</evidence>